<reference evidence="2" key="1">
    <citation type="journal article" date="2013" name="Environ. Microbiol.">
        <title>Microbiota from the distal guts of lean and obese adolescents exhibit partial functional redundancy besides clear differences in community structure.</title>
        <authorList>
            <person name="Ferrer M."/>
            <person name="Ruiz A."/>
            <person name="Lanza F."/>
            <person name="Haange S.B."/>
            <person name="Oberbach A."/>
            <person name="Till H."/>
            <person name="Bargiela R."/>
            <person name="Campoy C."/>
            <person name="Segura M.T."/>
            <person name="Richter M."/>
            <person name="von Bergen M."/>
            <person name="Seifert J."/>
            <person name="Suarez A."/>
        </authorList>
    </citation>
    <scope>NUCLEOTIDE SEQUENCE</scope>
</reference>
<dbReference type="Pfam" id="PF00809">
    <property type="entry name" value="Pterin_bind"/>
    <property type="match status" value="1"/>
</dbReference>
<dbReference type="AlphaFoldDB" id="K1RH96"/>
<protein>
    <submittedName>
        <fullName evidence="2">Dihydropteroate synthase</fullName>
        <ecNumber evidence="2">2.5.1.15</ecNumber>
    </submittedName>
</protein>
<sequence>MTHITIGAEKVSLEKPVVMGILNVTPDSFYDGGKYTSELKIMERVDEIVEQGAGIIDVGAYSTRPGAAFVDTQEELSRLSFALELIRKYHPHLPVSIDTFRADVAKEISHCLGSVIINDISGGTWMTRCSRRWQN</sequence>
<dbReference type="GO" id="GO:0005829">
    <property type="term" value="C:cytosol"/>
    <property type="evidence" value="ECO:0007669"/>
    <property type="project" value="TreeGrafter"/>
</dbReference>
<evidence type="ECO:0000313" key="2">
    <source>
        <dbReference type="EMBL" id="EKC47972.1"/>
    </source>
</evidence>
<dbReference type="InterPro" id="IPR011005">
    <property type="entry name" value="Dihydropteroate_synth-like_sf"/>
</dbReference>
<dbReference type="Gene3D" id="3.20.20.20">
    <property type="entry name" value="Dihydropteroate synthase-like"/>
    <property type="match status" value="1"/>
</dbReference>
<dbReference type="PANTHER" id="PTHR20941:SF1">
    <property type="entry name" value="FOLIC ACID SYNTHESIS PROTEIN FOL1"/>
    <property type="match status" value="1"/>
</dbReference>
<gene>
    <name evidence="2" type="ORF">LEA_19107</name>
</gene>
<accession>K1RH96</accession>
<comment type="caution">
    <text evidence="2">The sequence shown here is derived from an EMBL/GenBank/DDBJ whole genome shotgun (WGS) entry which is preliminary data.</text>
</comment>
<dbReference type="InterPro" id="IPR000489">
    <property type="entry name" value="Pterin-binding_dom"/>
</dbReference>
<proteinExistence type="predicted"/>
<dbReference type="InterPro" id="IPR045031">
    <property type="entry name" value="DHP_synth-like"/>
</dbReference>
<dbReference type="PROSITE" id="PS50972">
    <property type="entry name" value="PTERIN_BINDING"/>
    <property type="match status" value="1"/>
</dbReference>
<feature type="domain" description="Pterin-binding" evidence="1">
    <location>
        <begin position="16"/>
        <end position="135"/>
    </location>
</feature>
<dbReference type="PROSITE" id="PS00792">
    <property type="entry name" value="DHPS_1"/>
    <property type="match status" value="1"/>
</dbReference>
<dbReference type="GO" id="GO:0004156">
    <property type="term" value="F:dihydropteroate synthase activity"/>
    <property type="evidence" value="ECO:0007669"/>
    <property type="project" value="UniProtKB-EC"/>
</dbReference>
<dbReference type="PANTHER" id="PTHR20941">
    <property type="entry name" value="FOLATE SYNTHESIS PROTEINS"/>
    <property type="match status" value="1"/>
</dbReference>
<dbReference type="SUPFAM" id="SSF51717">
    <property type="entry name" value="Dihydropteroate synthetase-like"/>
    <property type="match status" value="1"/>
</dbReference>
<dbReference type="EMBL" id="AJWY01013131">
    <property type="protein sequence ID" value="EKC47972.1"/>
    <property type="molecule type" value="Genomic_DNA"/>
</dbReference>
<name>K1RH96_9ZZZZ</name>
<dbReference type="PROSITE" id="PS00793">
    <property type="entry name" value="DHPS_2"/>
    <property type="match status" value="1"/>
</dbReference>
<keyword evidence="2" id="KW-0808">Transferase</keyword>
<dbReference type="EC" id="2.5.1.15" evidence="2"/>
<organism evidence="2">
    <name type="scientific">human gut metagenome</name>
    <dbReference type="NCBI Taxonomy" id="408170"/>
    <lineage>
        <taxon>unclassified sequences</taxon>
        <taxon>metagenomes</taxon>
        <taxon>organismal metagenomes</taxon>
    </lineage>
</organism>
<dbReference type="GO" id="GO:0046654">
    <property type="term" value="P:tetrahydrofolate biosynthetic process"/>
    <property type="evidence" value="ECO:0007669"/>
    <property type="project" value="TreeGrafter"/>
</dbReference>
<evidence type="ECO:0000259" key="1">
    <source>
        <dbReference type="PROSITE" id="PS50972"/>
    </source>
</evidence>